<protein>
    <submittedName>
        <fullName evidence="2">Uncharacterized protein</fullName>
    </submittedName>
</protein>
<gene>
    <name evidence="2" type="ORF">ACFO4E_11015</name>
</gene>
<evidence type="ECO:0000256" key="1">
    <source>
        <dbReference type="SAM" id="MobiDB-lite"/>
    </source>
</evidence>
<dbReference type="EMBL" id="JBHSFQ010000008">
    <property type="protein sequence ID" value="MFC4562383.1"/>
    <property type="molecule type" value="Genomic_DNA"/>
</dbReference>
<evidence type="ECO:0000313" key="3">
    <source>
        <dbReference type="Proteomes" id="UP001595923"/>
    </source>
</evidence>
<feature type="region of interest" description="Disordered" evidence="1">
    <location>
        <begin position="1"/>
        <end position="73"/>
    </location>
</feature>
<sequence>MIVRLLGHPLSSGFAGRGHLSPVLSRPGTGIASPTARPAGAEQSLRRGPSGTALSPGPPDGWYNGGRPMGLDG</sequence>
<evidence type="ECO:0000313" key="2">
    <source>
        <dbReference type="EMBL" id="MFC4562383.1"/>
    </source>
</evidence>
<accession>A0ABV9DVJ0</accession>
<keyword evidence="3" id="KW-1185">Reference proteome</keyword>
<reference evidence="3" key="1">
    <citation type="journal article" date="2019" name="Int. J. Syst. Evol. Microbiol.">
        <title>The Global Catalogue of Microorganisms (GCM) 10K type strain sequencing project: providing services to taxonomists for standard genome sequencing and annotation.</title>
        <authorList>
            <consortium name="The Broad Institute Genomics Platform"/>
            <consortium name="The Broad Institute Genome Sequencing Center for Infectious Disease"/>
            <person name="Wu L."/>
            <person name="Ma J."/>
        </authorList>
    </citation>
    <scope>NUCLEOTIDE SEQUENCE [LARGE SCALE GENOMIC DNA]</scope>
    <source>
        <strain evidence="3">XZYJ18</strain>
    </source>
</reference>
<dbReference type="Proteomes" id="UP001595923">
    <property type="component" value="Unassembled WGS sequence"/>
</dbReference>
<proteinExistence type="predicted"/>
<comment type="caution">
    <text evidence="2">The sequence shown here is derived from an EMBL/GenBank/DDBJ whole genome shotgun (WGS) entry which is preliminary data.</text>
</comment>
<feature type="compositionally biased region" description="Gly residues" evidence="1">
    <location>
        <begin position="63"/>
        <end position="73"/>
    </location>
</feature>
<organism evidence="2 3">
    <name type="scientific">Nocardiopsis mangrovi</name>
    <dbReference type="NCBI Taxonomy" id="1179818"/>
    <lineage>
        <taxon>Bacteria</taxon>
        <taxon>Bacillati</taxon>
        <taxon>Actinomycetota</taxon>
        <taxon>Actinomycetes</taxon>
        <taxon>Streptosporangiales</taxon>
        <taxon>Nocardiopsidaceae</taxon>
        <taxon>Nocardiopsis</taxon>
    </lineage>
</organism>
<name>A0ABV9DVJ0_9ACTN</name>
<dbReference type="RefSeq" id="WP_378573558.1">
    <property type="nucleotide sequence ID" value="NZ_JBHSFQ010000008.1"/>
</dbReference>